<dbReference type="AlphaFoldDB" id="A0A1L9VSL5"/>
<name>A0A1L9VSL5_ASPGL</name>
<dbReference type="RefSeq" id="XP_022403600.1">
    <property type="nucleotide sequence ID" value="XM_022539573.1"/>
</dbReference>
<dbReference type="GeneID" id="34455834"/>
<proteinExistence type="predicted"/>
<evidence type="ECO:0000313" key="3">
    <source>
        <dbReference type="Proteomes" id="UP000184300"/>
    </source>
</evidence>
<keyword evidence="1" id="KW-1133">Transmembrane helix</keyword>
<evidence type="ECO:0000256" key="1">
    <source>
        <dbReference type="SAM" id="Phobius"/>
    </source>
</evidence>
<feature type="transmembrane region" description="Helical" evidence="1">
    <location>
        <begin position="63"/>
        <end position="84"/>
    </location>
</feature>
<keyword evidence="1" id="KW-0472">Membrane</keyword>
<protein>
    <submittedName>
        <fullName evidence="2">Uncharacterized protein</fullName>
    </submittedName>
</protein>
<gene>
    <name evidence="2" type="ORF">ASPGLDRAFT_1103303</name>
</gene>
<dbReference type="Proteomes" id="UP000184300">
    <property type="component" value="Unassembled WGS sequence"/>
</dbReference>
<dbReference type="EMBL" id="KV878891">
    <property type="protein sequence ID" value="OJJ86911.1"/>
    <property type="molecule type" value="Genomic_DNA"/>
</dbReference>
<accession>A0A1L9VSL5</accession>
<keyword evidence="1" id="KW-0812">Transmembrane</keyword>
<keyword evidence="3" id="KW-1185">Reference proteome</keyword>
<feature type="transmembrane region" description="Helical" evidence="1">
    <location>
        <begin position="20"/>
        <end position="42"/>
    </location>
</feature>
<organism evidence="2 3">
    <name type="scientific">Aspergillus glaucus CBS 516.65</name>
    <dbReference type="NCBI Taxonomy" id="1160497"/>
    <lineage>
        <taxon>Eukaryota</taxon>
        <taxon>Fungi</taxon>
        <taxon>Dikarya</taxon>
        <taxon>Ascomycota</taxon>
        <taxon>Pezizomycotina</taxon>
        <taxon>Eurotiomycetes</taxon>
        <taxon>Eurotiomycetidae</taxon>
        <taxon>Eurotiales</taxon>
        <taxon>Aspergillaceae</taxon>
        <taxon>Aspergillus</taxon>
        <taxon>Aspergillus subgen. Aspergillus</taxon>
    </lineage>
</organism>
<sequence length="85" mass="9464">MEWHAACPPVLVSVLCSVHLATPIGLWLTWCCLVCFIFDGGSGRQEKFKPEKIYDIRCRKGETLFVLCCVCVCVCVCVCLSCCLL</sequence>
<evidence type="ECO:0000313" key="2">
    <source>
        <dbReference type="EMBL" id="OJJ86911.1"/>
    </source>
</evidence>
<dbReference type="VEuPathDB" id="FungiDB:ASPGLDRAFT_1103303"/>
<reference evidence="3" key="1">
    <citation type="journal article" date="2017" name="Genome Biol.">
        <title>Comparative genomics reveals high biological diversity and specific adaptations in the industrially and medically important fungal genus Aspergillus.</title>
        <authorList>
            <person name="de Vries R.P."/>
            <person name="Riley R."/>
            <person name="Wiebenga A."/>
            <person name="Aguilar-Osorio G."/>
            <person name="Amillis S."/>
            <person name="Uchima C.A."/>
            <person name="Anderluh G."/>
            <person name="Asadollahi M."/>
            <person name="Askin M."/>
            <person name="Barry K."/>
            <person name="Battaglia E."/>
            <person name="Bayram O."/>
            <person name="Benocci T."/>
            <person name="Braus-Stromeyer S.A."/>
            <person name="Caldana C."/>
            <person name="Canovas D."/>
            <person name="Cerqueira G.C."/>
            <person name="Chen F."/>
            <person name="Chen W."/>
            <person name="Choi C."/>
            <person name="Clum A."/>
            <person name="Dos Santos R.A."/>
            <person name="Damasio A.R."/>
            <person name="Diallinas G."/>
            <person name="Emri T."/>
            <person name="Fekete E."/>
            <person name="Flipphi M."/>
            <person name="Freyberg S."/>
            <person name="Gallo A."/>
            <person name="Gournas C."/>
            <person name="Habgood R."/>
            <person name="Hainaut M."/>
            <person name="Harispe M.L."/>
            <person name="Henrissat B."/>
            <person name="Hilden K.S."/>
            <person name="Hope R."/>
            <person name="Hossain A."/>
            <person name="Karabika E."/>
            <person name="Karaffa L."/>
            <person name="Karanyi Z."/>
            <person name="Krasevec N."/>
            <person name="Kuo A."/>
            <person name="Kusch H."/>
            <person name="LaButti K."/>
            <person name="Lagendijk E.L."/>
            <person name="Lapidus A."/>
            <person name="Levasseur A."/>
            <person name="Lindquist E."/>
            <person name="Lipzen A."/>
            <person name="Logrieco A.F."/>
            <person name="MacCabe A."/>
            <person name="Maekelae M.R."/>
            <person name="Malavazi I."/>
            <person name="Melin P."/>
            <person name="Meyer V."/>
            <person name="Mielnichuk N."/>
            <person name="Miskei M."/>
            <person name="Molnar A.P."/>
            <person name="Mule G."/>
            <person name="Ngan C.Y."/>
            <person name="Orejas M."/>
            <person name="Orosz E."/>
            <person name="Ouedraogo J.P."/>
            <person name="Overkamp K.M."/>
            <person name="Park H.-S."/>
            <person name="Perrone G."/>
            <person name="Piumi F."/>
            <person name="Punt P.J."/>
            <person name="Ram A.F."/>
            <person name="Ramon A."/>
            <person name="Rauscher S."/>
            <person name="Record E."/>
            <person name="Riano-Pachon D.M."/>
            <person name="Robert V."/>
            <person name="Roehrig J."/>
            <person name="Ruller R."/>
            <person name="Salamov A."/>
            <person name="Salih N.S."/>
            <person name="Samson R.A."/>
            <person name="Sandor E."/>
            <person name="Sanguinetti M."/>
            <person name="Schuetze T."/>
            <person name="Sepcic K."/>
            <person name="Shelest E."/>
            <person name="Sherlock G."/>
            <person name="Sophianopoulou V."/>
            <person name="Squina F.M."/>
            <person name="Sun H."/>
            <person name="Susca A."/>
            <person name="Todd R.B."/>
            <person name="Tsang A."/>
            <person name="Unkles S.E."/>
            <person name="van de Wiele N."/>
            <person name="van Rossen-Uffink D."/>
            <person name="Oliveira J.V."/>
            <person name="Vesth T.C."/>
            <person name="Visser J."/>
            <person name="Yu J.-H."/>
            <person name="Zhou M."/>
            <person name="Andersen M.R."/>
            <person name="Archer D.B."/>
            <person name="Baker S.E."/>
            <person name="Benoit I."/>
            <person name="Brakhage A.A."/>
            <person name="Braus G.H."/>
            <person name="Fischer R."/>
            <person name="Frisvad J.C."/>
            <person name="Goldman G.H."/>
            <person name="Houbraken J."/>
            <person name="Oakley B."/>
            <person name="Pocsi I."/>
            <person name="Scazzocchio C."/>
            <person name="Seiboth B."/>
            <person name="vanKuyk P.A."/>
            <person name="Wortman J."/>
            <person name="Dyer P.S."/>
            <person name="Grigoriev I.V."/>
        </authorList>
    </citation>
    <scope>NUCLEOTIDE SEQUENCE [LARGE SCALE GENOMIC DNA]</scope>
    <source>
        <strain evidence="3">CBS 516.65</strain>
    </source>
</reference>